<evidence type="ECO:0000313" key="3">
    <source>
        <dbReference type="Proteomes" id="UP000475862"/>
    </source>
</evidence>
<organism evidence="2 3">
    <name type="scientific">Aphis glycines</name>
    <name type="common">Soybean aphid</name>
    <dbReference type="NCBI Taxonomy" id="307491"/>
    <lineage>
        <taxon>Eukaryota</taxon>
        <taxon>Metazoa</taxon>
        <taxon>Ecdysozoa</taxon>
        <taxon>Arthropoda</taxon>
        <taxon>Hexapoda</taxon>
        <taxon>Insecta</taxon>
        <taxon>Pterygota</taxon>
        <taxon>Neoptera</taxon>
        <taxon>Paraneoptera</taxon>
        <taxon>Hemiptera</taxon>
        <taxon>Sternorrhyncha</taxon>
        <taxon>Aphidomorpha</taxon>
        <taxon>Aphidoidea</taxon>
        <taxon>Aphididae</taxon>
        <taxon>Aphidini</taxon>
        <taxon>Aphis</taxon>
        <taxon>Aphis</taxon>
    </lineage>
</organism>
<keyword evidence="3" id="KW-1185">Reference proteome</keyword>
<protein>
    <submittedName>
        <fullName evidence="2">Uncharacterized protein</fullName>
    </submittedName>
</protein>
<proteinExistence type="predicted"/>
<feature type="signal peptide" evidence="1">
    <location>
        <begin position="1"/>
        <end position="18"/>
    </location>
</feature>
<feature type="non-terminal residue" evidence="2">
    <location>
        <position position="1"/>
    </location>
</feature>
<gene>
    <name evidence="2" type="ORF">AGLY_001986</name>
</gene>
<evidence type="ECO:0000256" key="1">
    <source>
        <dbReference type="SAM" id="SignalP"/>
    </source>
</evidence>
<evidence type="ECO:0000313" key="2">
    <source>
        <dbReference type="EMBL" id="KAE9543862.1"/>
    </source>
</evidence>
<feature type="chain" id="PRO_5026222970" evidence="1">
    <location>
        <begin position="19"/>
        <end position="382"/>
    </location>
</feature>
<accession>A0A6G0U6F4</accession>
<sequence length="382" mass="41870">WFIAVVFSRLSVLHLSNSASIVSIDDSASDNHPKKLSKDLSKFCKDTSAVLPTELIRCSLLSILVNQVSISIFFVSIDLSKLANKLRRASDELTGDRDRKLERGCTSEAFFNFALIKPKFFLVSFISDNTSIVTDLFGDFRVGSSSDELESGYLSLSPSSSENNTASSVSLSLPSKLSLSSGTASIICNDFISLLFITNFSWLSDFELCRGLSKLDFNESFDAKCVIITKHCSNCPLILSGSSDASSKRQIVFSMDCNSLNTLETRVESGNAFSSMTTTRLDNESTDSCCFLKSALSAECSSSCERKQSTSILADCDKCDIRSSVCVNHKPVHILRSWHTRDPPLLQAMSDCRAQQLTEVGSPPNIWVKRCGATVVHTPDDQ</sequence>
<reference evidence="2 3" key="1">
    <citation type="submission" date="2019-08" db="EMBL/GenBank/DDBJ databases">
        <title>The genome of the soybean aphid Biotype 1, its phylome, world population structure and adaptation to the North American continent.</title>
        <authorList>
            <person name="Giordano R."/>
            <person name="Donthu R.K."/>
            <person name="Hernandez A.G."/>
            <person name="Wright C.L."/>
            <person name="Zimin A.V."/>
        </authorList>
    </citation>
    <scope>NUCLEOTIDE SEQUENCE [LARGE SCALE GENOMIC DNA]</scope>
    <source>
        <tissue evidence="2">Whole aphids</tissue>
    </source>
</reference>
<dbReference type="AlphaFoldDB" id="A0A6G0U6F4"/>
<name>A0A6G0U6F4_APHGL</name>
<dbReference type="EMBL" id="VYZN01000005">
    <property type="protein sequence ID" value="KAE9543862.1"/>
    <property type="molecule type" value="Genomic_DNA"/>
</dbReference>
<dbReference type="Proteomes" id="UP000475862">
    <property type="component" value="Unassembled WGS sequence"/>
</dbReference>
<keyword evidence="1" id="KW-0732">Signal</keyword>
<comment type="caution">
    <text evidence="2">The sequence shown here is derived from an EMBL/GenBank/DDBJ whole genome shotgun (WGS) entry which is preliminary data.</text>
</comment>